<sequence>MDRVIIYGTYHFLGFSLCEKLLDEGIQVCGFRLSEEISEDFLEEKKLLIGRNANFEEKMVGSEAVTFMEDSLKSDMIIVISFYDIYYSIDEYPFLILEKILMNINKQYSDVKVIILFPTDFIEDIPEAVNRQFNHLKENEFRIQKIYIPTVFGPWQPSVFLFQQYLLKEFLNAEPKLDKRETTSDAIFIKDIIDLIIKLMKSNEMNDYLIQSNSSGQWFKGAEHLKLKLATNKLAINDLTASGTVNIIKLKESISIIDGLEQQKRHLSRLFQV</sequence>
<proteinExistence type="predicted"/>
<evidence type="ECO:0000313" key="2">
    <source>
        <dbReference type="Proteomes" id="UP000789845"/>
    </source>
</evidence>
<evidence type="ECO:0000313" key="1">
    <source>
        <dbReference type="EMBL" id="CAG9609186.1"/>
    </source>
</evidence>
<dbReference type="Proteomes" id="UP000789845">
    <property type="component" value="Unassembled WGS sequence"/>
</dbReference>
<dbReference type="SUPFAM" id="SSF51735">
    <property type="entry name" value="NAD(P)-binding Rossmann-fold domains"/>
    <property type="match status" value="1"/>
</dbReference>
<comment type="caution">
    <text evidence="1">The sequence shown here is derived from an EMBL/GenBank/DDBJ whole genome shotgun (WGS) entry which is preliminary data.</text>
</comment>
<dbReference type="RefSeq" id="WP_230497423.1">
    <property type="nucleotide sequence ID" value="NZ_CAKJTG010000017.1"/>
</dbReference>
<keyword evidence="2" id="KW-1185">Reference proteome</keyword>
<dbReference type="EMBL" id="CAKJTG010000017">
    <property type="protein sequence ID" value="CAG9609186.1"/>
    <property type="molecule type" value="Genomic_DNA"/>
</dbReference>
<reference evidence="1" key="1">
    <citation type="submission" date="2021-10" db="EMBL/GenBank/DDBJ databases">
        <authorList>
            <person name="Criscuolo A."/>
        </authorList>
    </citation>
    <scope>NUCLEOTIDE SEQUENCE</scope>
    <source>
        <strain evidence="1">CIP111885</strain>
    </source>
</reference>
<gene>
    <name evidence="1" type="ORF">NEOCIP111885_02928</name>
</gene>
<dbReference type="InterPro" id="IPR036291">
    <property type="entry name" value="NAD(P)-bd_dom_sf"/>
</dbReference>
<evidence type="ECO:0008006" key="3">
    <source>
        <dbReference type="Google" id="ProtNLM"/>
    </source>
</evidence>
<protein>
    <recommendedName>
        <fullName evidence="3">NAD(P)-dependent oxidoreductase</fullName>
    </recommendedName>
</protein>
<organism evidence="1 2">
    <name type="scientific">Pseudoneobacillus rhizosphaerae</name>
    <dbReference type="NCBI Taxonomy" id="2880968"/>
    <lineage>
        <taxon>Bacteria</taxon>
        <taxon>Bacillati</taxon>
        <taxon>Bacillota</taxon>
        <taxon>Bacilli</taxon>
        <taxon>Bacillales</taxon>
        <taxon>Bacillaceae</taxon>
        <taxon>Pseudoneobacillus</taxon>
    </lineage>
</organism>
<accession>A0A9C7GAU8</accession>
<dbReference type="AlphaFoldDB" id="A0A9C7GAU8"/>
<name>A0A9C7GAU8_9BACI</name>